<accession>A0A9D4BKJ7</accession>
<reference evidence="2" key="1">
    <citation type="journal article" date="2019" name="bioRxiv">
        <title>The Genome of the Zebra Mussel, Dreissena polymorpha: A Resource for Invasive Species Research.</title>
        <authorList>
            <person name="McCartney M.A."/>
            <person name="Auch B."/>
            <person name="Kono T."/>
            <person name="Mallez S."/>
            <person name="Zhang Y."/>
            <person name="Obille A."/>
            <person name="Becker A."/>
            <person name="Abrahante J.E."/>
            <person name="Garbe J."/>
            <person name="Badalamenti J.P."/>
            <person name="Herman A."/>
            <person name="Mangelson H."/>
            <person name="Liachko I."/>
            <person name="Sullivan S."/>
            <person name="Sone E.D."/>
            <person name="Koren S."/>
            <person name="Silverstein K.A.T."/>
            <person name="Beckman K.B."/>
            <person name="Gohl D.M."/>
        </authorList>
    </citation>
    <scope>NUCLEOTIDE SEQUENCE</scope>
    <source>
        <strain evidence="2">Duluth1</strain>
        <tissue evidence="2">Whole animal</tissue>
    </source>
</reference>
<comment type="caution">
    <text evidence="2">The sequence shown here is derived from an EMBL/GenBank/DDBJ whole genome shotgun (WGS) entry which is preliminary data.</text>
</comment>
<evidence type="ECO:0000313" key="2">
    <source>
        <dbReference type="EMBL" id="KAH3707101.1"/>
    </source>
</evidence>
<dbReference type="EMBL" id="JAIWYP010000014">
    <property type="protein sequence ID" value="KAH3707101.1"/>
    <property type="molecule type" value="Genomic_DNA"/>
</dbReference>
<protein>
    <submittedName>
        <fullName evidence="2">Uncharacterized protein</fullName>
    </submittedName>
</protein>
<keyword evidence="3" id="KW-1185">Reference proteome</keyword>
<evidence type="ECO:0000256" key="1">
    <source>
        <dbReference type="SAM" id="MobiDB-lite"/>
    </source>
</evidence>
<sequence length="194" mass="21562">MEETTSSAENERSAEIPHTSFVQEVDLTPVLAQQRNVKPSPQVLIHDQPMGYDVPSVQSQNPTIDTMQRQTDILIDAVPSEPQTQIIDVKGQAEFVQQSFMKYVRQSETNTDDVAICTENISSVNENKSVYQANVQCGDQNSMIAFVPKEKKCDVYAKQIGNDNKTINVTIHSSTVMFCGEHIKCIPIDANGEV</sequence>
<proteinExistence type="predicted"/>
<feature type="region of interest" description="Disordered" evidence="1">
    <location>
        <begin position="1"/>
        <end position="20"/>
    </location>
</feature>
<evidence type="ECO:0000313" key="3">
    <source>
        <dbReference type="Proteomes" id="UP000828390"/>
    </source>
</evidence>
<dbReference type="Proteomes" id="UP000828390">
    <property type="component" value="Unassembled WGS sequence"/>
</dbReference>
<reference evidence="2" key="2">
    <citation type="submission" date="2020-11" db="EMBL/GenBank/DDBJ databases">
        <authorList>
            <person name="McCartney M.A."/>
            <person name="Auch B."/>
            <person name="Kono T."/>
            <person name="Mallez S."/>
            <person name="Becker A."/>
            <person name="Gohl D.M."/>
            <person name="Silverstein K.A.T."/>
            <person name="Koren S."/>
            <person name="Bechman K.B."/>
            <person name="Herman A."/>
            <person name="Abrahante J.E."/>
            <person name="Garbe J."/>
        </authorList>
    </citation>
    <scope>NUCLEOTIDE SEQUENCE</scope>
    <source>
        <strain evidence="2">Duluth1</strain>
        <tissue evidence="2">Whole animal</tissue>
    </source>
</reference>
<gene>
    <name evidence="2" type="ORF">DPMN_066497</name>
</gene>
<name>A0A9D4BKJ7_DREPO</name>
<organism evidence="2 3">
    <name type="scientific">Dreissena polymorpha</name>
    <name type="common">Zebra mussel</name>
    <name type="synonym">Mytilus polymorpha</name>
    <dbReference type="NCBI Taxonomy" id="45954"/>
    <lineage>
        <taxon>Eukaryota</taxon>
        <taxon>Metazoa</taxon>
        <taxon>Spiralia</taxon>
        <taxon>Lophotrochozoa</taxon>
        <taxon>Mollusca</taxon>
        <taxon>Bivalvia</taxon>
        <taxon>Autobranchia</taxon>
        <taxon>Heteroconchia</taxon>
        <taxon>Euheterodonta</taxon>
        <taxon>Imparidentia</taxon>
        <taxon>Neoheterodontei</taxon>
        <taxon>Myida</taxon>
        <taxon>Dreissenoidea</taxon>
        <taxon>Dreissenidae</taxon>
        <taxon>Dreissena</taxon>
    </lineage>
</organism>
<dbReference type="AlphaFoldDB" id="A0A9D4BKJ7"/>